<accession>A0ABZ0IIV9</accession>
<dbReference type="CDD" id="cd00483">
    <property type="entry name" value="HPPK"/>
    <property type="match status" value="1"/>
</dbReference>
<evidence type="ECO:0000256" key="12">
    <source>
        <dbReference type="ARBA" id="ARBA00033413"/>
    </source>
</evidence>
<keyword evidence="7" id="KW-0418">Kinase</keyword>
<gene>
    <name evidence="14" type="primary">folK</name>
    <name evidence="14" type="ORF">RT717_17940</name>
</gene>
<dbReference type="EMBL" id="CP136051">
    <property type="protein sequence ID" value="WOK04965.1"/>
    <property type="molecule type" value="Genomic_DNA"/>
</dbReference>
<dbReference type="PANTHER" id="PTHR43071">
    <property type="entry name" value="2-AMINO-4-HYDROXY-6-HYDROXYMETHYLDIHYDROPTERIDINE PYROPHOSPHOKINASE"/>
    <property type="match status" value="1"/>
</dbReference>
<dbReference type="InterPro" id="IPR000550">
    <property type="entry name" value="Hppk"/>
</dbReference>
<keyword evidence="9" id="KW-0289">Folate biosynthesis</keyword>
<protein>
    <recommendedName>
        <fullName evidence="4">2-amino-4-hydroxy-6-hydroxymethyldihydropteridine pyrophosphokinase</fullName>
        <ecNumber evidence="3">2.7.6.3</ecNumber>
    </recommendedName>
    <alternativeName>
        <fullName evidence="11">6-hydroxymethyl-7,8-dihydropterin pyrophosphokinase</fullName>
    </alternativeName>
    <alternativeName>
        <fullName evidence="12">7,8-dihydro-6-hydroxymethylpterin-pyrophosphokinase</fullName>
    </alternativeName>
</protein>
<comment type="function">
    <text evidence="10">Catalyzes the transfer of pyrophosphate from adenosine triphosphate (ATP) to 6-hydroxymethyl-7,8-dihydropterin, an enzymatic step in folate biosynthesis pathway.</text>
</comment>
<feature type="domain" description="7,8-dihydro-6-hydroxymethylpterin-pyrophosphokinase" evidence="13">
    <location>
        <begin position="86"/>
        <end position="97"/>
    </location>
</feature>
<evidence type="ECO:0000256" key="1">
    <source>
        <dbReference type="ARBA" id="ARBA00005051"/>
    </source>
</evidence>
<dbReference type="Pfam" id="PF01288">
    <property type="entry name" value="HPPK"/>
    <property type="match status" value="1"/>
</dbReference>
<keyword evidence="8" id="KW-0067">ATP-binding</keyword>
<evidence type="ECO:0000256" key="11">
    <source>
        <dbReference type="ARBA" id="ARBA00029766"/>
    </source>
</evidence>
<dbReference type="PANTHER" id="PTHR43071:SF1">
    <property type="entry name" value="2-AMINO-4-HYDROXY-6-HYDROXYMETHYLDIHYDROPTERIDINE PYROPHOSPHOKINASE"/>
    <property type="match status" value="1"/>
</dbReference>
<dbReference type="RefSeq" id="WP_317487762.1">
    <property type="nucleotide sequence ID" value="NZ_CP136051.1"/>
</dbReference>
<evidence type="ECO:0000256" key="7">
    <source>
        <dbReference type="ARBA" id="ARBA00022777"/>
    </source>
</evidence>
<proteinExistence type="inferred from homology"/>
<evidence type="ECO:0000256" key="9">
    <source>
        <dbReference type="ARBA" id="ARBA00022909"/>
    </source>
</evidence>
<keyword evidence="15" id="KW-1185">Reference proteome</keyword>
<evidence type="ECO:0000256" key="5">
    <source>
        <dbReference type="ARBA" id="ARBA00022679"/>
    </source>
</evidence>
<dbReference type="Proteomes" id="UP001302349">
    <property type="component" value="Chromosome"/>
</dbReference>
<reference evidence="14 15" key="1">
    <citation type="journal article" date="2023" name="Microbiol. Resour. Announc.">
        <title>Complete Genome Sequence of Imperialibacter roseus strain P4T.</title>
        <authorList>
            <person name="Tizabi D.R."/>
            <person name="Bachvaroff T."/>
            <person name="Hill R.T."/>
        </authorList>
    </citation>
    <scope>NUCLEOTIDE SEQUENCE [LARGE SCALE GENOMIC DNA]</scope>
    <source>
        <strain evidence="14 15">P4T</strain>
    </source>
</reference>
<sequence>MGIFLLLGSNQGDRLATLLEAGRMINERIGQMVRSSSIYATQAWGQTEQADFLNQVIEIESSLRAEEVLHQALEIEKHLGRQRIEKWGPRVIDIDILYVGNEVIKTDNLVVPHPQIPFRRFTLAPLTEIAPEFIHPTLGKNQAQLLSECADPLEVTKLSDATAAT</sequence>
<evidence type="ECO:0000256" key="10">
    <source>
        <dbReference type="ARBA" id="ARBA00029409"/>
    </source>
</evidence>
<name>A0ABZ0IIV9_9BACT</name>
<dbReference type="InterPro" id="IPR035907">
    <property type="entry name" value="Hppk_sf"/>
</dbReference>
<evidence type="ECO:0000313" key="15">
    <source>
        <dbReference type="Proteomes" id="UP001302349"/>
    </source>
</evidence>
<evidence type="ECO:0000256" key="2">
    <source>
        <dbReference type="ARBA" id="ARBA00005810"/>
    </source>
</evidence>
<keyword evidence="6" id="KW-0547">Nucleotide-binding</keyword>
<dbReference type="Gene3D" id="3.30.70.560">
    <property type="entry name" value="7,8-Dihydro-6-hydroxymethylpterin-pyrophosphokinase HPPK"/>
    <property type="match status" value="1"/>
</dbReference>
<dbReference type="NCBIfam" id="TIGR01498">
    <property type="entry name" value="folK"/>
    <property type="match status" value="1"/>
</dbReference>
<dbReference type="PROSITE" id="PS00794">
    <property type="entry name" value="HPPK"/>
    <property type="match status" value="1"/>
</dbReference>
<evidence type="ECO:0000313" key="14">
    <source>
        <dbReference type="EMBL" id="WOK04965.1"/>
    </source>
</evidence>
<comment type="pathway">
    <text evidence="1">Cofactor biosynthesis; tetrahydrofolate biosynthesis; 2-amino-4-hydroxy-6-hydroxymethyl-7,8-dihydropteridine diphosphate from 7,8-dihydroneopterin triphosphate: step 4/4.</text>
</comment>
<dbReference type="GO" id="GO:0003848">
    <property type="term" value="F:2-amino-4-hydroxy-6-hydroxymethyldihydropteridine diphosphokinase activity"/>
    <property type="evidence" value="ECO:0007669"/>
    <property type="project" value="UniProtKB-EC"/>
</dbReference>
<keyword evidence="5 14" id="KW-0808">Transferase</keyword>
<organism evidence="14 15">
    <name type="scientific">Imperialibacter roseus</name>
    <dbReference type="NCBI Taxonomy" id="1324217"/>
    <lineage>
        <taxon>Bacteria</taxon>
        <taxon>Pseudomonadati</taxon>
        <taxon>Bacteroidota</taxon>
        <taxon>Cytophagia</taxon>
        <taxon>Cytophagales</taxon>
        <taxon>Flammeovirgaceae</taxon>
        <taxon>Imperialibacter</taxon>
    </lineage>
</organism>
<evidence type="ECO:0000256" key="3">
    <source>
        <dbReference type="ARBA" id="ARBA00013253"/>
    </source>
</evidence>
<evidence type="ECO:0000256" key="6">
    <source>
        <dbReference type="ARBA" id="ARBA00022741"/>
    </source>
</evidence>
<dbReference type="EC" id="2.7.6.3" evidence="3"/>
<evidence type="ECO:0000256" key="4">
    <source>
        <dbReference type="ARBA" id="ARBA00016218"/>
    </source>
</evidence>
<comment type="similarity">
    <text evidence="2">Belongs to the HPPK family.</text>
</comment>
<evidence type="ECO:0000259" key="13">
    <source>
        <dbReference type="PROSITE" id="PS00794"/>
    </source>
</evidence>
<evidence type="ECO:0000256" key="8">
    <source>
        <dbReference type="ARBA" id="ARBA00022840"/>
    </source>
</evidence>
<dbReference type="SUPFAM" id="SSF55083">
    <property type="entry name" value="6-hydroxymethyl-7,8-dihydropterin pyrophosphokinase, HPPK"/>
    <property type="match status" value="1"/>
</dbReference>